<dbReference type="PIRSF" id="PIRSF001348">
    <property type="entry name" value="PEP_carboxykinase_GTP"/>
    <property type="match status" value="1"/>
</dbReference>
<dbReference type="SUPFAM" id="SSF53795">
    <property type="entry name" value="PEP carboxykinase-like"/>
    <property type="match status" value="1"/>
</dbReference>
<protein>
    <recommendedName>
        <fullName evidence="8">Phosphoenolpyruvate carboxykinase [GTP]</fullName>
        <shortName evidence="8">PEP carboxykinase</shortName>
        <shortName evidence="8">PEPCK</shortName>
        <ecNumber evidence="8">4.1.1.32</ecNumber>
    </recommendedName>
    <alternativeName>
        <fullName evidence="8">GTP-dependent phosphoenolpyruvate carboxykinase</fullName>
        <shortName evidence="8">GTP-PEPCK</shortName>
    </alternativeName>
</protein>
<feature type="binding site" evidence="8">
    <location>
        <position position="74"/>
    </location>
    <ligand>
        <name>substrate</name>
    </ligand>
</feature>
<dbReference type="CDD" id="cd00819">
    <property type="entry name" value="PEPCK_GTP"/>
    <property type="match status" value="1"/>
</dbReference>
<keyword evidence="3 8" id="KW-0547">Nucleotide-binding</keyword>
<proteinExistence type="inferred from homology"/>
<feature type="binding site" evidence="8">
    <location>
        <position position="400"/>
    </location>
    <ligand>
        <name>GTP</name>
        <dbReference type="ChEBI" id="CHEBI:37565"/>
    </ligand>
</feature>
<reference evidence="12" key="1">
    <citation type="journal article" date="2019" name="Int. J. Syst. Evol. Microbiol.">
        <title>The Global Catalogue of Microorganisms (GCM) 10K type strain sequencing project: providing services to taxonomists for standard genome sequencing and annotation.</title>
        <authorList>
            <consortium name="The Broad Institute Genomics Platform"/>
            <consortium name="The Broad Institute Genome Sequencing Center for Infectious Disease"/>
            <person name="Wu L."/>
            <person name="Ma J."/>
        </authorList>
    </citation>
    <scope>NUCLEOTIDE SEQUENCE [LARGE SCALE GENOMIC DNA]</scope>
    <source>
        <strain evidence="12">CCUG 57942</strain>
    </source>
</reference>
<dbReference type="GO" id="GO:0004613">
    <property type="term" value="F:phosphoenolpyruvate carboxykinase (GTP) activity"/>
    <property type="evidence" value="ECO:0007669"/>
    <property type="project" value="UniProtKB-EC"/>
</dbReference>
<comment type="caution">
    <text evidence="11">The sequence shown here is derived from an EMBL/GenBank/DDBJ whole genome shotgun (WGS) entry which is preliminary data.</text>
</comment>
<dbReference type="InterPro" id="IPR008210">
    <property type="entry name" value="PEP_carboxykinase_N"/>
</dbReference>
<feature type="binding site" evidence="8">
    <location>
        <position position="254"/>
    </location>
    <ligand>
        <name>Mn(2+)</name>
        <dbReference type="ChEBI" id="CHEBI:29035"/>
    </ligand>
</feature>
<evidence type="ECO:0000256" key="3">
    <source>
        <dbReference type="ARBA" id="ARBA00022741"/>
    </source>
</evidence>
<feature type="binding site" evidence="8">
    <location>
        <position position="305"/>
    </location>
    <ligand>
        <name>Mn(2+)</name>
        <dbReference type="ChEBI" id="CHEBI:29035"/>
    </ligand>
</feature>
<dbReference type="PANTHER" id="PTHR11561:SF0">
    <property type="entry name" value="PHOSPHOENOLPYRUVATE CARBOXYKINASE [GTP]-RELATED"/>
    <property type="match status" value="1"/>
</dbReference>
<accession>A0ABW4Z6Z6</accession>
<evidence type="ECO:0000256" key="1">
    <source>
        <dbReference type="ARBA" id="ARBA00005796"/>
    </source>
</evidence>
<evidence type="ECO:0000256" key="5">
    <source>
        <dbReference type="ARBA" id="ARBA00023134"/>
    </source>
</evidence>
<name>A0ABW4Z6Z6_9BACT</name>
<dbReference type="InterPro" id="IPR035077">
    <property type="entry name" value="PEP_carboxykinase_GTP_C"/>
</dbReference>
<dbReference type="EC" id="4.1.1.32" evidence="8"/>
<keyword evidence="2 8" id="KW-0479">Metal-binding</keyword>
<dbReference type="PROSITE" id="PS00505">
    <property type="entry name" value="PEPCK_GTP"/>
    <property type="match status" value="1"/>
</dbReference>
<feature type="binding site" evidence="8">
    <location>
        <position position="276"/>
    </location>
    <ligand>
        <name>substrate</name>
    </ligand>
</feature>
<feature type="binding site" evidence="8">
    <location>
        <position position="234"/>
    </location>
    <ligand>
        <name>Mn(2+)</name>
        <dbReference type="ChEBI" id="CHEBI:29035"/>
    </ligand>
</feature>
<feature type="binding site" evidence="8">
    <location>
        <begin position="398"/>
        <end position="400"/>
    </location>
    <ligand>
        <name>substrate</name>
    </ligand>
</feature>
<keyword evidence="6 8" id="KW-0464">Manganese</keyword>
<sequence length="617" mass="69445">MTTDHPTRHKALTKWVNKMIDLCEPKAVHWCDGSQDEWNQLTNELVEKGTLIRLNPEKRPNSFLARSAPSDVARVEERTFISTKRKDQAGPTNNWCEDAAMKKEILQVFKGSMKGRTMYVVPFCMGPLDSPLAKIGVQVTDSAYAVLNMRIMTQMGSHVLERLEKEAFGEIESRRTKPGFFIPCLHSVGAPLEEGQADVPWPCNDEKYIVHFVRSREIASYGSGYGGNALLGKKCLALRIASNIAREHDWMAEHMLILGLESPTGEKTYVTGAFPSACGKTNLSMLVPPEKYRKEGWKTTIVGDDIAWLWPHEDGSLHAINPETGYFGVAPGTSYESNPNAMESMKENCIFTNVALTDDGDVWWEGMDGPPPAHAIDWQGNDWTPKDGENGVKAAHPNARFTAPANQCPTIDPDWQNPEGVPISAIIFGGRRKTTMPLVYQSFNWSHGVYIGATMGSETTAAAAGAIGQVRRDPMAMLPFCGYNMGNYFRHWLKMGKKIERLPKMFHVNWFRLDQDGKFLWPGFGENMRVLEWIVNRCKGRALGHETAIGWVPKLAEMDLEQLEQFSQEDFAEVMAINPEEWEQEILSQGELFLKLHHSIPKELIYQRELLASRIVD</sequence>
<feature type="binding site" evidence="8">
    <location>
        <begin position="524"/>
        <end position="527"/>
    </location>
    <ligand>
        <name>GTP</name>
        <dbReference type="ChEBI" id="CHEBI:37565"/>
    </ligand>
</feature>
<dbReference type="Gene3D" id="3.40.449.10">
    <property type="entry name" value="Phosphoenolpyruvate Carboxykinase, domain 1"/>
    <property type="match status" value="1"/>
</dbReference>
<gene>
    <name evidence="8" type="primary">pckG</name>
    <name evidence="11" type="ORF">ACFSW8_02375</name>
</gene>
<feature type="domain" description="Phosphoenolpyruvate carboxykinase GTP-utilising N-terminal" evidence="10">
    <location>
        <begin position="14"/>
        <end position="246"/>
    </location>
</feature>
<dbReference type="Gene3D" id="2.170.8.10">
    <property type="entry name" value="Phosphoenolpyruvate Carboxykinase, domain 2"/>
    <property type="match status" value="1"/>
</dbReference>
<comment type="cofactor">
    <cofactor evidence="8">
        <name>Mn(2+)</name>
        <dbReference type="ChEBI" id="CHEBI:29035"/>
    </cofactor>
    <text evidence="8">Binds 1 Mn(2+) ion per subunit.</text>
</comment>
<feature type="binding site" evidence="8">
    <location>
        <position position="431"/>
    </location>
    <ligand>
        <name>GTP</name>
        <dbReference type="ChEBI" id="CHEBI:37565"/>
    </ligand>
</feature>
<dbReference type="InterPro" id="IPR035078">
    <property type="entry name" value="PEP_carboxykinase_GTP_N"/>
</dbReference>
<dbReference type="InterPro" id="IPR018091">
    <property type="entry name" value="PEP_carboxykin_GTP_CS"/>
</dbReference>
<comment type="catalytic activity">
    <reaction evidence="8">
        <text>oxaloacetate + GTP = phosphoenolpyruvate + GDP + CO2</text>
        <dbReference type="Rhea" id="RHEA:10388"/>
        <dbReference type="ChEBI" id="CHEBI:16452"/>
        <dbReference type="ChEBI" id="CHEBI:16526"/>
        <dbReference type="ChEBI" id="CHEBI:37565"/>
        <dbReference type="ChEBI" id="CHEBI:58189"/>
        <dbReference type="ChEBI" id="CHEBI:58702"/>
        <dbReference type="EC" id="4.1.1.32"/>
    </reaction>
</comment>
<feature type="binding site" evidence="8">
    <location>
        <begin position="277"/>
        <end position="282"/>
    </location>
    <ligand>
        <name>GTP</name>
        <dbReference type="ChEBI" id="CHEBI:37565"/>
    </ligand>
</feature>
<dbReference type="Gene3D" id="3.90.228.20">
    <property type="match status" value="1"/>
</dbReference>
<comment type="pathway">
    <text evidence="8">Carbohydrate biosynthesis; gluconeogenesis.</text>
</comment>
<evidence type="ECO:0000313" key="12">
    <source>
        <dbReference type="Proteomes" id="UP001597389"/>
    </source>
</evidence>
<dbReference type="NCBIfam" id="NF003253">
    <property type="entry name" value="PRK04210.1"/>
    <property type="match status" value="1"/>
</dbReference>
<evidence type="ECO:0000256" key="6">
    <source>
        <dbReference type="ARBA" id="ARBA00023211"/>
    </source>
</evidence>
<keyword evidence="7 8" id="KW-0456">Lyase</keyword>
<dbReference type="Proteomes" id="UP001597389">
    <property type="component" value="Unassembled WGS sequence"/>
</dbReference>
<keyword evidence="4 8" id="KW-0210">Decarboxylase</keyword>
<dbReference type="InterPro" id="IPR008209">
    <property type="entry name" value="PEP_carboxykinase_GTP"/>
</dbReference>
<dbReference type="Pfam" id="PF00821">
    <property type="entry name" value="PEPCK_GTP"/>
    <property type="match status" value="1"/>
</dbReference>
<feature type="binding site" evidence="8">
    <location>
        <begin position="225"/>
        <end position="227"/>
    </location>
    <ligand>
        <name>substrate</name>
    </ligand>
</feature>
<dbReference type="RefSeq" id="WP_377089186.1">
    <property type="nucleotide sequence ID" value="NZ_JBHSJL010000014.1"/>
</dbReference>
<evidence type="ECO:0000259" key="10">
    <source>
        <dbReference type="Pfam" id="PF17297"/>
    </source>
</evidence>
<dbReference type="Pfam" id="PF17297">
    <property type="entry name" value="PEPCK_N"/>
    <property type="match status" value="1"/>
</dbReference>
<evidence type="ECO:0000256" key="7">
    <source>
        <dbReference type="ARBA" id="ARBA00023239"/>
    </source>
</evidence>
<keyword evidence="12" id="KW-1185">Reference proteome</keyword>
<feature type="active site" evidence="8">
    <location>
        <position position="278"/>
    </location>
</feature>
<evidence type="ECO:0000256" key="8">
    <source>
        <dbReference type="HAMAP-Rule" id="MF_00452"/>
    </source>
</evidence>
<organism evidence="11 12">
    <name type="scientific">Rubritalea tangerina</name>
    <dbReference type="NCBI Taxonomy" id="430798"/>
    <lineage>
        <taxon>Bacteria</taxon>
        <taxon>Pseudomonadati</taxon>
        <taxon>Verrucomicrobiota</taxon>
        <taxon>Verrucomicrobiia</taxon>
        <taxon>Verrucomicrobiales</taxon>
        <taxon>Rubritaleaceae</taxon>
        <taxon>Rubritalea</taxon>
    </lineage>
</organism>
<keyword evidence="8" id="KW-0963">Cytoplasm</keyword>
<evidence type="ECO:0000313" key="11">
    <source>
        <dbReference type="EMBL" id="MFD2157738.1"/>
    </source>
</evidence>
<comment type="subcellular location">
    <subcellularLocation>
        <location evidence="8">Cytoplasm</location>
    </subcellularLocation>
</comment>
<dbReference type="EMBL" id="JBHUJB010000011">
    <property type="protein sequence ID" value="MFD2157738.1"/>
    <property type="molecule type" value="Genomic_DNA"/>
</dbReference>
<dbReference type="SUPFAM" id="SSF68923">
    <property type="entry name" value="PEP carboxykinase N-terminal domain"/>
    <property type="match status" value="1"/>
</dbReference>
<keyword evidence="5 8" id="KW-0342">GTP-binding</keyword>
<dbReference type="PANTHER" id="PTHR11561">
    <property type="entry name" value="PHOSPHOENOLPYRUVATE CARBOXYKINASE"/>
    <property type="match status" value="1"/>
</dbReference>
<comment type="function">
    <text evidence="8">Catalyzes the conversion of oxaloacetate (OAA) to phosphoenolpyruvate (PEP), the rate-limiting step in the metabolic pathway that produces glucose from lactate and other precursors derived from the citric acid cycle.</text>
</comment>
<comment type="similarity">
    <text evidence="1 8">Belongs to the phosphoenolpyruvate carboxykinase [GTP] family.</text>
</comment>
<feature type="domain" description="Phosphoenolpyruvate carboxykinase C-terminal P-loop" evidence="9">
    <location>
        <begin position="250"/>
        <end position="612"/>
    </location>
</feature>
<keyword evidence="8" id="KW-0312">Gluconeogenesis</keyword>
<evidence type="ECO:0000259" key="9">
    <source>
        <dbReference type="Pfam" id="PF00821"/>
    </source>
</evidence>
<comment type="subunit">
    <text evidence="8">Monomer.</text>
</comment>
<evidence type="ECO:0000256" key="4">
    <source>
        <dbReference type="ARBA" id="ARBA00022793"/>
    </source>
</evidence>
<evidence type="ECO:0000256" key="2">
    <source>
        <dbReference type="ARBA" id="ARBA00022723"/>
    </source>
</evidence>
<dbReference type="InterPro" id="IPR013035">
    <property type="entry name" value="PEP_carboxykinase_C"/>
</dbReference>
<dbReference type="HAMAP" id="MF_00452">
    <property type="entry name" value="PEPCK_GTP"/>
    <property type="match status" value="1"/>
</dbReference>